<evidence type="ECO:0000256" key="2">
    <source>
        <dbReference type="ARBA" id="ARBA00022730"/>
    </source>
</evidence>
<dbReference type="EMBL" id="JAGVWB010000019">
    <property type="protein sequence ID" value="MBS3058280.1"/>
    <property type="molecule type" value="Genomic_DNA"/>
</dbReference>
<dbReference type="PANTHER" id="PTHR11581:SF0">
    <property type="entry name" value="SMALL RIBOSOMAL SUBUNIT PROTEIN ES4"/>
    <property type="match status" value="1"/>
</dbReference>
<evidence type="ECO:0000256" key="4">
    <source>
        <dbReference type="ARBA" id="ARBA00022980"/>
    </source>
</evidence>
<dbReference type="CDD" id="cd06087">
    <property type="entry name" value="KOW_RPS4"/>
    <property type="match status" value="1"/>
</dbReference>
<reference evidence="10 12" key="1">
    <citation type="journal article" date="2020" name="bioRxiv">
        <title>A rank-normalized archaeal taxonomy based on genome phylogeny resolves widespread incomplete and uneven classifications.</title>
        <authorList>
            <person name="Rinke C."/>
            <person name="Chuvochina M."/>
            <person name="Mussig A.J."/>
            <person name="Chaumeil P.-A."/>
            <person name="Waite D.W."/>
            <person name="Whitman W.B."/>
            <person name="Parks D.H."/>
            <person name="Hugenholtz P."/>
        </authorList>
    </citation>
    <scope>NUCLEOTIDE SEQUENCE [LARGE SCALE GENOMIC DNA]</scope>
    <source>
        <strain evidence="10">UBA10036</strain>
    </source>
</reference>
<dbReference type="HAMAP" id="MF_00485">
    <property type="entry name" value="Ribosomal_eS4"/>
    <property type="match status" value="1"/>
</dbReference>
<evidence type="ECO:0000313" key="9">
    <source>
        <dbReference type="EMBL" id="HIH21249.1"/>
    </source>
</evidence>
<keyword evidence="3 7" id="KW-0694">RNA-binding</keyword>
<dbReference type="InterPro" id="IPR041982">
    <property type="entry name" value="Ribosomal_eS4_KOW"/>
</dbReference>
<dbReference type="EMBL" id="DUFJ01000070">
    <property type="protein sequence ID" value="HIH33227.1"/>
    <property type="molecule type" value="Genomic_DNA"/>
</dbReference>
<keyword evidence="4 7" id="KW-0689">Ribosomal protein</keyword>
<gene>
    <name evidence="7" type="primary">rps4e</name>
    <name evidence="9" type="ORF">HA222_01115</name>
    <name evidence="10" type="ORF">HA227_03160</name>
    <name evidence="11" type="ORF">J4478_02670</name>
</gene>
<name>A0A7J4JX50_9ARCH</name>
<keyword evidence="2" id="KW-0699">rRNA-binding</keyword>
<evidence type="ECO:0000259" key="8">
    <source>
        <dbReference type="Pfam" id="PF00900"/>
    </source>
</evidence>
<sequence>MARKQGSVKQKSLSVSKARFAARKVKVWSIAYRPGPHSKSLSVPLGFALRELLGLSKNSKETRFLLNSGKVLVDGRARNSRNFPIGLFDIIELEGLKKAFRAVIDTKGRIRLAELKSKERTKLCRIEGKKAAKGKRVLLSTNDGRNFLENSTSLKPGDSVIVQLPEQKIIKEMPLEKGSLVLLLSGKHTGKTASIISIMPGSMRKEPLLTLKQNGKEFQTVARNVFVIGKEKPETELFES</sequence>
<dbReference type="GO" id="GO:0022627">
    <property type="term" value="C:cytosolic small ribosomal subunit"/>
    <property type="evidence" value="ECO:0007669"/>
    <property type="project" value="TreeGrafter"/>
</dbReference>
<dbReference type="GO" id="GO:0019843">
    <property type="term" value="F:rRNA binding"/>
    <property type="evidence" value="ECO:0007669"/>
    <property type="project" value="UniProtKB-KW"/>
</dbReference>
<comment type="caution">
    <text evidence="9">The sequence shown here is derived from an EMBL/GenBank/DDBJ whole genome shotgun (WGS) entry which is preliminary data.</text>
</comment>
<dbReference type="SUPFAM" id="SSF55174">
    <property type="entry name" value="Alpha-L RNA-binding motif"/>
    <property type="match status" value="1"/>
</dbReference>
<evidence type="ECO:0000256" key="6">
    <source>
        <dbReference type="ARBA" id="ARBA00035272"/>
    </source>
</evidence>
<dbReference type="GO" id="GO:0006412">
    <property type="term" value="P:translation"/>
    <property type="evidence" value="ECO:0007669"/>
    <property type="project" value="UniProtKB-UniRule"/>
</dbReference>
<keyword evidence="5 7" id="KW-0687">Ribonucleoprotein</keyword>
<dbReference type="Proteomes" id="UP000590964">
    <property type="component" value="Unassembled WGS sequence"/>
</dbReference>
<dbReference type="InterPro" id="IPR000876">
    <property type="entry name" value="Ribosomal_eS4"/>
</dbReference>
<dbReference type="Pfam" id="PF00900">
    <property type="entry name" value="Ribosomal_S4e"/>
    <property type="match status" value="1"/>
</dbReference>
<evidence type="ECO:0000256" key="5">
    <source>
        <dbReference type="ARBA" id="ARBA00023274"/>
    </source>
</evidence>
<dbReference type="Gene3D" id="3.10.290.10">
    <property type="entry name" value="RNA-binding S4 domain"/>
    <property type="match status" value="1"/>
</dbReference>
<dbReference type="InterPro" id="IPR013845">
    <property type="entry name" value="Ribosomal_eS4_central_region"/>
</dbReference>
<dbReference type="Gene3D" id="2.40.50.740">
    <property type="match status" value="1"/>
</dbReference>
<organism evidence="9 12">
    <name type="scientific">Candidatus Iainarchaeum sp</name>
    <dbReference type="NCBI Taxonomy" id="3101447"/>
    <lineage>
        <taxon>Archaea</taxon>
        <taxon>Candidatus Iainarchaeota</taxon>
        <taxon>Candidatus Iainarchaeia</taxon>
        <taxon>Candidatus Iainarchaeales</taxon>
        <taxon>Candidatus Iainarchaeaceae</taxon>
        <taxon>Candidatus Iainarchaeum</taxon>
    </lineage>
</organism>
<reference evidence="11" key="3">
    <citation type="submission" date="2021-05" db="EMBL/GenBank/DDBJ databases">
        <title>Protein family content uncovers lineage relationships and bacterial pathway maintenance mechanisms in DPANN archaea.</title>
        <authorList>
            <person name="Castelle C.J."/>
            <person name="Meheust R."/>
            <person name="Jaffe A.L."/>
            <person name="Seitz K."/>
            <person name="Gong X."/>
            <person name="Baker B.J."/>
            <person name="Banfield J.F."/>
        </authorList>
    </citation>
    <scope>NUCLEOTIDE SEQUENCE</scope>
    <source>
        <strain evidence="11">RIFCSPLOWO2_01_FULL_43_13</strain>
    </source>
</reference>
<dbReference type="NCBIfam" id="NF003312">
    <property type="entry name" value="PRK04313.1"/>
    <property type="match status" value="1"/>
</dbReference>
<reference evidence="11" key="2">
    <citation type="submission" date="2021-03" db="EMBL/GenBank/DDBJ databases">
        <authorList>
            <person name="Jaffe A."/>
        </authorList>
    </citation>
    <scope>NUCLEOTIDE SEQUENCE</scope>
    <source>
        <strain evidence="11">RIFCSPLOWO2_01_FULL_43_13</strain>
    </source>
</reference>
<evidence type="ECO:0000256" key="3">
    <source>
        <dbReference type="ARBA" id="ARBA00022884"/>
    </source>
</evidence>
<dbReference type="PANTHER" id="PTHR11581">
    <property type="entry name" value="30S/40S RIBOSOMAL PROTEIN S4"/>
    <property type="match status" value="1"/>
</dbReference>
<dbReference type="InterPro" id="IPR036986">
    <property type="entry name" value="S4_RNA-bd_sf"/>
</dbReference>
<comment type="similarity">
    <text evidence="1 7">Belongs to the eukaryotic ribosomal protein eS4 family.</text>
</comment>
<dbReference type="InterPro" id="IPR038237">
    <property type="entry name" value="Ribosomal_eS4_central_sf"/>
</dbReference>
<dbReference type="Proteomes" id="UP000527315">
    <property type="component" value="Unassembled WGS sequence"/>
</dbReference>
<feature type="domain" description="Small ribosomal subunit protein eS4 central region" evidence="8">
    <location>
        <begin position="98"/>
        <end position="169"/>
    </location>
</feature>
<evidence type="ECO:0000313" key="11">
    <source>
        <dbReference type="EMBL" id="MBS3058280.1"/>
    </source>
</evidence>
<dbReference type="GO" id="GO:0003735">
    <property type="term" value="F:structural constituent of ribosome"/>
    <property type="evidence" value="ECO:0007669"/>
    <property type="project" value="InterPro"/>
</dbReference>
<evidence type="ECO:0000256" key="1">
    <source>
        <dbReference type="ARBA" id="ARBA00007500"/>
    </source>
</evidence>
<dbReference type="EMBL" id="DUFW01000019">
    <property type="protein sequence ID" value="HIH21249.1"/>
    <property type="molecule type" value="Genomic_DNA"/>
</dbReference>
<dbReference type="Proteomes" id="UP000680185">
    <property type="component" value="Unassembled WGS sequence"/>
</dbReference>
<proteinExistence type="inferred from homology"/>
<dbReference type="InterPro" id="IPR014722">
    <property type="entry name" value="Rib_uL2_dom2"/>
</dbReference>
<dbReference type="PROSITE" id="PS50889">
    <property type="entry name" value="S4"/>
    <property type="match status" value="1"/>
</dbReference>
<accession>A0A7J4JX50</accession>
<dbReference type="AlphaFoldDB" id="A0A7J4JX50"/>
<protein>
    <recommendedName>
        <fullName evidence="6 7">Small ribosomal subunit protein eS4</fullName>
    </recommendedName>
</protein>
<dbReference type="Gene3D" id="2.30.30.30">
    <property type="match status" value="1"/>
</dbReference>
<evidence type="ECO:0000313" key="12">
    <source>
        <dbReference type="Proteomes" id="UP000590964"/>
    </source>
</evidence>
<evidence type="ECO:0000313" key="10">
    <source>
        <dbReference type="EMBL" id="HIH33227.1"/>
    </source>
</evidence>
<evidence type="ECO:0000256" key="7">
    <source>
        <dbReference type="HAMAP-Rule" id="MF_00485"/>
    </source>
</evidence>